<keyword evidence="3" id="KW-1185">Reference proteome</keyword>
<feature type="compositionally biased region" description="Polar residues" evidence="1">
    <location>
        <begin position="38"/>
        <end position="51"/>
    </location>
</feature>
<dbReference type="EMBL" id="FQNC01000011">
    <property type="protein sequence ID" value="SGY12081.1"/>
    <property type="molecule type" value="Genomic_DNA"/>
</dbReference>
<reference evidence="2 3" key="1">
    <citation type="submission" date="2016-11" db="EMBL/GenBank/DDBJ databases">
        <authorList>
            <person name="Jaros S."/>
            <person name="Januszkiewicz K."/>
            <person name="Wedrychowicz H."/>
        </authorList>
    </citation>
    <scope>NUCLEOTIDE SEQUENCE [LARGE SCALE GENOMIC DNA]</scope>
</reference>
<evidence type="ECO:0000313" key="3">
    <source>
        <dbReference type="Proteomes" id="UP000249464"/>
    </source>
</evidence>
<dbReference type="Proteomes" id="UP000249464">
    <property type="component" value="Unassembled WGS sequence"/>
</dbReference>
<feature type="compositionally biased region" description="Polar residues" evidence="1">
    <location>
        <begin position="1"/>
        <end position="17"/>
    </location>
</feature>
<organism evidence="2 3">
    <name type="scientific">Microbotryum silenes-dioicae</name>
    <dbReference type="NCBI Taxonomy" id="796604"/>
    <lineage>
        <taxon>Eukaryota</taxon>
        <taxon>Fungi</taxon>
        <taxon>Dikarya</taxon>
        <taxon>Basidiomycota</taxon>
        <taxon>Pucciniomycotina</taxon>
        <taxon>Microbotryomycetes</taxon>
        <taxon>Microbotryales</taxon>
        <taxon>Microbotryaceae</taxon>
        <taxon>Microbotryum</taxon>
    </lineage>
</organism>
<gene>
    <name evidence="2" type="primary">BQ5605_C011g06382</name>
    <name evidence="2" type="ORF">BQ5605_C011G06382</name>
</gene>
<proteinExistence type="predicted"/>
<sequence length="72" mass="7594">MPKSGTLQRGSTSTAKGDSSKKPGNFAKRPPTLPARPQPQTQTLSKNGNVNSRKRAMTQGGKAGNAKKQKTT</sequence>
<dbReference type="AlphaFoldDB" id="A0A2X0LT58"/>
<evidence type="ECO:0000313" key="2">
    <source>
        <dbReference type="EMBL" id="SGY12081.1"/>
    </source>
</evidence>
<name>A0A2X0LT58_9BASI</name>
<accession>A0A2X0LT58</accession>
<protein>
    <submittedName>
        <fullName evidence="2">BQ5605_C011g06382 protein</fullName>
    </submittedName>
</protein>
<feature type="region of interest" description="Disordered" evidence="1">
    <location>
        <begin position="1"/>
        <end position="72"/>
    </location>
</feature>
<evidence type="ECO:0000256" key="1">
    <source>
        <dbReference type="SAM" id="MobiDB-lite"/>
    </source>
</evidence>